<dbReference type="Proteomes" id="UP001223336">
    <property type="component" value="Unassembled WGS sequence"/>
</dbReference>
<dbReference type="Proteomes" id="UP001229862">
    <property type="component" value="Chromosome"/>
</dbReference>
<dbReference type="AlphaFoldDB" id="A0AA51MT85"/>
<sequence length="198" mass="23271">MDIAPSFSVEEWKKLDLENNEDDWQKAVSVFKDRIYARYIDPVDLLVDAEKDVDPKNKRFGFTTLAIDLLLMETLQAFKEGLPDTSGMSAQVFKRFLEQSSRFSEYFKTEPERREFYTQFRCGILHQAEVQSSALVWSVGDLYDRTSFPHTVNRMFIHRALKDDLDDYLKLLRDPMSKKARTEFKKKMDAIADREAFV</sequence>
<proteinExistence type="predicted"/>
<evidence type="ECO:0000313" key="2">
    <source>
        <dbReference type="EMBL" id="WML88916.1"/>
    </source>
</evidence>
<evidence type="ECO:0000313" key="1">
    <source>
        <dbReference type="EMBL" id="MDQ5770174.1"/>
    </source>
</evidence>
<evidence type="ECO:0000313" key="3">
    <source>
        <dbReference type="Proteomes" id="UP001223336"/>
    </source>
</evidence>
<organism evidence="2">
    <name type="scientific">Thiothrix subterranea</name>
    <dbReference type="NCBI Taxonomy" id="2735563"/>
    <lineage>
        <taxon>Bacteria</taxon>
        <taxon>Pseudomonadati</taxon>
        <taxon>Pseudomonadota</taxon>
        <taxon>Gammaproteobacteria</taxon>
        <taxon>Thiotrichales</taxon>
        <taxon>Thiotrichaceae</taxon>
        <taxon>Thiothrix</taxon>
    </lineage>
</organism>
<protein>
    <submittedName>
        <fullName evidence="2">Uncharacterized protein</fullName>
    </submittedName>
</protein>
<keyword evidence="3" id="KW-1185">Reference proteome</keyword>
<dbReference type="EMBL" id="CP133217">
    <property type="protein sequence ID" value="WML88916.1"/>
    <property type="molecule type" value="Genomic_DNA"/>
</dbReference>
<reference evidence="2 3" key="1">
    <citation type="submission" date="2023-08" db="EMBL/GenBank/DDBJ databases">
        <title>New molecular markers tilS and rpoB for phylogenetic and monitoring studies of the genus Thiothrix biodiversity.</title>
        <authorList>
            <person name="Ravin N.V."/>
            <person name="Smolyakov D."/>
            <person name="Markov N.D."/>
            <person name="Beletsky A.V."/>
            <person name="Mardanov A.V."/>
            <person name="Rudenko T.S."/>
            <person name="Grabovich M.Y."/>
        </authorList>
    </citation>
    <scope>NUCLEOTIDE SEQUENCE</scope>
    <source>
        <strain evidence="2">DNT52</strain>
        <strain evidence="1 3">H33</strain>
    </source>
</reference>
<dbReference type="RefSeq" id="WP_308135940.1">
    <property type="nucleotide sequence ID" value="NZ_CP133197.1"/>
</dbReference>
<gene>
    <name evidence="1" type="ORF">RCC75_16670</name>
    <name evidence="2" type="ORF">RCG00_11175</name>
</gene>
<dbReference type="EMBL" id="JAVFKN010000026">
    <property type="protein sequence ID" value="MDQ5770174.1"/>
    <property type="molecule type" value="Genomic_DNA"/>
</dbReference>
<name>A0AA51MT85_9GAMM</name>
<accession>A0AA51MT85</accession>